<keyword evidence="3" id="KW-1185">Reference proteome</keyword>
<keyword evidence="1" id="KW-0812">Transmembrane</keyword>
<dbReference type="Proteomes" id="UP001260959">
    <property type="component" value="Unassembled WGS sequence"/>
</dbReference>
<organism evidence="2 3">
    <name type="scientific">Chryseobacterium metallicongregator</name>
    <dbReference type="NCBI Taxonomy" id="3073042"/>
    <lineage>
        <taxon>Bacteria</taxon>
        <taxon>Pseudomonadati</taxon>
        <taxon>Bacteroidota</taxon>
        <taxon>Flavobacteriia</taxon>
        <taxon>Flavobacteriales</taxon>
        <taxon>Weeksellaceae</taxon>
        <taxon>Chryseobacterium group</taxon>
        <taxon>Chryseobacterium</taxon>
    </lineage>
</organism>
<proteinExistence type="predicted"/>
<gene>
    <name evidence="2" type="ORF">REB14_20360</name>
</gene>
<evidence type="ECO:0000313" key="3">
    <source>
        <dbReference type="Proteomes" id="UP001260959"/>
    </source>
</evidence>
<reference evidence="2 3" key="1">
    <citation type="submission" date="2023-08" db="EMBL/GenBank/DDBJ databases">
        <authorList>
            <person name="Maltman C."/>
        </authorList>
    </citation>
    <scope>NUCLEOTIDE SEQUENCE [LARGE SCALE GENOMIC DNA]</scope>
    <source>
        <strain evidence="2 3">ES2</strain>
    </source>
</reference>
<evidence type="ECO:0000256" key="1">
    <source>
        <dbReference type="SAM" id="Phobius"/>
    </source>
</evidence>
<keyword evidence="1" id="KW-0472">Membrane</keyword>
<dbReference type="EMBL" id="JAVIXS010000020">
    <property type="protein sequence ID" value="MDR4954543.1"/>
    <property type="molecule type" value="Genomic_DNA"/>
</dbReference>
<keyword evidence="1" id="KW-1133">Transmembrane helix</keyword>
<comment type="caution">
    <text evidence="2">The sequence shown here is derived from an EMBL/GenBank/DDBJ whole genome shotgun (WGS) entry which is preliminary data.</text>
</comment>
<evidence type="ECO:0000313" key="2">
    <source>
        <dbReference type="EMBL" id="MDR4954543.1"/>
    </source>
</evidence>
<accession>A0ABU1E9U3</accession>
<sequence>MKKNILKVLMINILILSLIAYILGLTDSALGQVYPSENLISYLMNSMKYFVLWVLPYWWLIIMGGALLLTLLYYILRKIKL</sequence>
<protein>
    <submittedName>
        <fullName evidence="2">Uncharacterized protein</fullName>
    </submittedName>
</protein>
<dbReference type="RefSeq" id="WP_079241343.1">
    <property type="nucleotide sequence ID" value="NZ_JAVIXS010000020.1"/>
</dbReference>
<feature type="transmembrane region" description="Helical" evidence="1">
    <location>
        <begin position="55"/>
        <end position="76"/>
    </location>
</feature>
<name>A0ABU1E9U3_9FLAO</name>